<dbReference type="PANTHER" id="PTHR42689:SF1">
    <property type="entry name" value="ACETYL-COA ACYLTRANSFERASE FADA2 (3-KETOACYL-COA THIOLASE) (BETA-KETOTHIOLASE)-RELATED"/>
    <property type="match status" value="1"/>
</dbReference>
<organism evidence="2 3">
    <name type="scientific">Rhizopus oryzae</name>
    <name type="common">Mucormycosis agent</name>
    <name type="synonym">Rhizopus arrhizus var. delemar</name>
    <dbReference type="NCBI Taxonomy" id="64495"/>
    <lineage>
        <taxon>Eukaryota</taxon>
        <taxon>Fungi</taxon>
        <taxon>Fungi incertae sedis</taxon>
        <taxon>Mucoromycota</taxon>
        <taxon>Mucoromycotina</taxon>
        <taxon>Mucoromycetes</taxon>
        <taxon>Mucorales</taxon>
        <taxon>Mucorineae</taxon>
        <taxon>Rhizopodaceae</taxon>
        <taxon>Rhizopus</taxon>
    </lineage>
</organism>
<evidence type="ECO:0000313" key="3">
    <source>
        <dbReference type="Proteomes" id="UP000717996"/>
    </source>
</evidence>
<sequence length="119" mass="12671">MAPTIAVPEMLKRNGLTLQDFDIYEIQEAFAAQVLCTLRAWESEDYCRNRLGLDAPLGRIDPDKLNLRGSSLATGHPFAATGARVIATAAKQLAERGGGRALVSICTAGGMGVVAIVER</sequence>
<gene>
    <name evidence="2" type="ORF">G6F51_013945</name>
</gene>
<dbReference type="InterPro" id="IPR020617">
    <property type="entry name" value="Thiolase_C"/>
</dbReference>
<accession>A0A9P7C054</accession>
<dbReference type="InterPro" id="IPR050521">
    <property type="entry name" value="3-ketoacyl-CoA_Thiolase"/>
</dbReference>
<dbReference type="Gene3D" id="3.40.47.10">
    <property type="match status" value="1"/>
</dbReference>
<dbReference type="InterPro" id="IPR016039">
    <property type="entry name" value="Thiolase-like"/>
</dbReference>
<proteinExistence type="predicted"/>
<feature type="domain" description="Thiolase C-terminal" evidence="1">
    <location>
        <begin position="1"/>
        <end position="119"/>
    </location>
</feature>
<evidence type="ECO:0000259" key="1">
    <source>
        <dbReference type="Pfam" id="PF02803"/>
    </source>
</evidence>
<dbReference type="SUPFAM" id="SSF53901">
    <property type="entry name" value="Thiolase-like"/>
    <property type="match status" value="1"/>
</dbReference>
<dbReference type="GO" id="GO:0016747">
    <property type="term" value="F:acyltransferase activity, transferring groups other than amino-acyl groups"/>
    <property type="evidence" value="ECO:0007669"/>
    <property type="project" value="InterPro"/>
</dbReference>
<evidence type="ECO:0000313" key="2">
    <source>
        <dbReference type="EMBL" id="KAG1530106.1"/>
    </source>
</evidence>
<dbReference type="GO" id="GO:0005829">
    <property type="term" value="C:cytosol"/>
    <property type="evidence" value="ECO:0007669"/>
    <property type="project" value="TreeGrafter"/>
</dbReference>
<protein>
    <recommendedName>
        <fullName evidence="1">Thiolase C-terminal domain-containing protein</fullName>
    </recommendedName>
</protein>
<dbReference type="PANTHER" id="PTHR42689">
    <property type="entry name" value="ACETYL-COA ACYLTRANSFERASE FADA2 (3-KETOACYL-COA THIOLASE) (BETA-KETOTHIOLASE)-RELATED"/>
    <property type="match status" value="1"/>
</dbReference>
<dbReference type="EMBL" id="JAANIT010007071">
    <property type="protein sequence ID" value="KAG1530106.1"/>
    <property type="molecule type" value="Genomic_DNA"/>
</dbReference>
<name>A0A9P7C054_RHIOR</name>
<dbReference type="Pfam" id="PF02803">
    <property type="entry name" value="Thiolase_C"/>
    <property type="match status" value="1"/>
</dbReference>
<reference evidence="2" key="1">
    <citation type="journal article" date="2020" name="Microb. Genom.">
        <title>Genetic diversity of clinical and environmental Mucorales isolates obtained from an investigation of mucormycosis cases among solid organ transplant recipients.</title>
        <authorList>
            <person name="Nguyen M.H."/>
            <person name="Kaul D."/>
            <person name="Muto C."/>
            <person name="Cheng S.J."/>
            <person name="Richter R.A."/>
            <person name="Bruno V.M."/>
            <person name="Liu G."/>
            <person name="Beyhan S."/>
            <person name="Sundermann A.J."/>
            <person name="Mounaud S."/>
            <person name="Pasculle A.W."/>
            <person name="Nierman W.C."/>
            <person name="Driscoll E."/>
            <person name="Cumbie R."/>
            <person name="Clancy C.J."/>
            <person name="Dupont C.L."/>
        </authorList>
    </citation>
    <scope>NUCLEOTIDE SEQUENCE</scope>
    <source>
        <strain evidence="2">GL16</strain>
    </source>
</reference>
<dbReference type="Proteomes" id="UP000717996">
    <property type="component" value="Unassembled WGS sequence"/>
</dbReference>
<dbReference type="AlphaFoldDB" id="A0A9P7C054"/>
<comment type="caution">
    <text evidence="2">The sequence shown here is derived from an EMBL/GenBank/DDBJ whole genome shotgun (WGS) entry which is preliminary data.</text>
</comment>